<dbReference type="Proteomes" id="UP000789508">
    <property type="component" value="Unassembled WGS sequence"/>
</dbReference>
<name>A0A9N9HZR1_9GLOM</name>
<gene>
    <name evidence="2" type="ORF">ALEPTO_LOCUS11974</name>
</gene>
<protein>
    <submittedName>
        <fullName evidence="2">5760_t:CDS:1</fullName>
    </submittedName>
</protein>
<dbReference type="OrthoDB" id="2427805at2759"/>
<feature type="non-terminal residue" evidence="2">
    <location>
        <position position="1"/>
    </location>
</feature>
<feature type="region of interest" description="Disordered" evidence="1">
    <location>
        <begin position="350"/>
        <end position="371"/>
    </location>
</feature>
<dbReference type="EMBL" id="CAJVPS010023265">
    <property type="protein sequence ID" value="CAG8713074.1"/>
    <property type="molecule type" value="Genomic_DNA"/>
</dbReference>
<organism evidence="2 3">
    <name type="scientific">Ambispora leptoticha</name>
    <dbReference type="NCBI Taxonomy" id="144679"/>
    <lineage>
        <taxon>Eukaryota</taxon>
        <taxon>Fungi</taxon>
        <taxon>Fungi incertae sedis</taxon>
        <taxon>Mucoromycota</taxon>
        <taxon>Glomeromycotina</taxon>
        <taxon>Glomeromycetes</taxon>
        <taxon>Archaeosporales</taxon>
        <taxon>Ambisporaceae</taxon>
        <taxon>Ambispora</taxon>
    </lineage>
</organism>
<feature type="compositionally biased region" description="Basic and acidic residues" evidence="1">
    <location>
        <begin position="1"/>
        <end position="10"/>
    </location>
</feature>
<proteinExistence type="predicted"/>
<keyword evidence="3" id="KW-1185">Reference proteome</keyword>
<sequence>EEEQVVEKENKPRRRVRSPSLRNTDRRLSRMWRLSTGKYVEEELFKLGKSLNFEQLMFIYVAELNEIDCVPGPHVPELSDDGINFLSKFLDKLKRNSREHKKFDVREIQSGSLKDENLETWFNCHVWNVIFDQAFGDLNAISVVRGESRSLASASRKNAKRLSGERQKMGRRVDWVLRSVINGDKDEFGAGKAGKSWTDESGMKFLKKAGLKLPKTLKDMLIKLMAKVKWDEEICAKIQTVGIIRDGLMIMTVYLDNPKSYICRIRRELMEVPDNAEDFPSILTIFASVLIIKAVVRETIKTVQAKKQTVESFKRAGCRKRPLDKNEHRIFSCLSTPKKAKVCAEAYAEKSYPSPPCPGSPQESDLFSYLE</sequence>
<feature type="region of interest" description="Disordered" evidence="1">
    <location>
        <begin position="1"/>
        <end position="22"/>
    </location>
</feature>
<evidence type="ECO:0000313" key="3">
    <source>
        <dbReference type="Proteomes" id="UP000789508"/>
    </source>
</evidence>
<dbReference type="AlphaFoldDB" id="A0A9N9HZR1"/>
<evidence type="ECO:0000313" key="2">
    <source>
        <dbReference type="EMBL" id="CAG8713074.1"/>
    </source>
</evidence>
<comment type="caution">
    <text evidence="2">The sequence shown here is derived from an EMBL/GenBank/DDBJ whole genome shotgun (WGS) entry which is preliminary data.</text>
</comment>
<evidence type="ECO:0000256" key="1">
    <source>
        <dbReference type="SAM" id="MobiDB-lite"/>
    </source>
</evidence>
<reference evidence="2" key="1">
    <citation type="submission" date="2021-06" db="EMBL/GenBank/DDBJ databases">
        <authorList>
            <person name="Kallberg Y."/>
            <person name="Tangrot J."/>
            <person name="Rosling A."/>
        </authorList>
    </citation>
    <scope>NUCLEOTIDE SEQUENCE</scope>
    <source>
        <strain evidence="2">FL130A</strain>
    </source>
</reference>
<accession>A0A9N9HZR1</accession>